<evidence type="ECO:0000256" key="1">
    <source>
        <dbReference type="SAM" id="MobiDB-lite"/>
    </source>
</evidence>
<feature type="compositionally biased region" description="Basic residues" evidence="1">
    <location>
        <begin position="45"/>
        <end position="54"/>
    </location>
</feature>
<sequence length="1000" mass="114998">MGCSWSKSVEHNSSTPNALQAAMPQQRDPKMDQLKEKQSREIRKMREKKMRKAGHKEVPIELEQRDHGHHPQQAPQLRLLGGSNGSSPTECVSALYARTLEQQREELQRTVEERALKQLKDKLHTFLLNQLLLGLQFFVHFEPEMAQVDANAKQYSSSDHSLFQSSAIDMAVARNLLYKSGTSKSSLQPIQKPLTYVIFENVDVSGPQDANYDSIAALCKVILDTEYYRTMSSSSKYFQLMEKACWKGYVRLKLRDQANHPRVESPTYSLDEGEIYTKDGSSTYSLASASSGYSSETYDHVYLDRLLPLEDLKLKGIDPVASDQLPQACVRRLADYMPSWSEVSDGEELLSDQEDEQEEDDPPTEHLDEDYHAGYEKVQVLRQCHMEQRHQWYLGSPHFMLYFGELLRQKIGPELGISQAQMKNGKYRGCSVYTSREELVPAIHVPIWPDCAFAFNLREGPRVTNLHTGEQFQWPTKQMREKIRSMGCHLVPVGHSPKHTINPFRDLEWKIRFPQAELYLERYCLTPMQLKVFQLMKLLIRTFVEESSDQSPGDLLEQLRAHLYWQCEQHSNNWPEEFLGESLVGFIRSFADCLARKHLSDYFIKERNLFEHIPEYTLMELKKKMDGIAEQPLLHVVWALRKLQHSPDFYPQLDYKRLLENLCSRDFLELKSWSKFTGPRSLDTELKENLPEPKLPSRITSQVTDAMGFLGLPEHQERPKTRQRRRVQQRQPKVKQVQAEDQGKSYLDSMDELLKLAADYSDIYYGSASISSVGSSGFHESSAMNAPQLDNGLEILRRTNLLELFLDHSLAMTEQAVHFGNRNHALLYLMQGQRLCKLYQNLGCSQKSEHFVTELQQVAAKIETMSETPVLPRAGGFPIPVEKKITFAEHTVQIHSPNSAAKKTIRVLRDQNPPENRTQNPDEDMDKIEEIELDHGPVKTLEDVKNGETPKDEESQGTLKDTLANPINRLLNRLDGDSNLRNKMQQLILKASEATTQKFK</sequence>
<dbReference type="InParanoid" id="B3N0F4"/>
<feature type="compositionally biased region" description="Basic and acidic residues" evidence="1">
    <location>
        <begin position="55"/>
        <end position="66"/>
    </location>
</feature>
<protein>
    <recommendedName>
        <fullName evidence="2">Mab-21-like HhH/H2TH-like domain-containing protein</fullName>
    </recommendedName>
</protein>
<dbReference type="Proteomes" id="UP000007801">
    <property type="component" value="Unassembled WGS sequence"/>
</dbReference>
<proteinExistence type="predicted"/>
<feature type="compositionally biased region" description="Acidic residues" evidence="1">
    <location>
        <begin position="344"/>
        <end position="362"/>
    </location>
</feature>
<evidence type="ECO:0000313" key="3">
    <source>
        <dbReference type="EMBL" id="EDV38358.1"/>
    </source>
</evidence>
<keyword evidence="4" id="KW-1185">Reference proteome</keyword>
<dbReference type="SMART" id="SM01265">
    <property type="entry name" value="Mab-21"/>
    <property type="match status" value="1"/>
</dbReference>
<dbReference type="Gene3D" id="1.10.1410.40">
    <property type="match status" value="1"/>
</dbReference>
<dbReference type="PANTHER" id="PTHR10656:SF69">
    <property type="entry name" value="MAB-21-LIKE HHH_H2TH-LIKE DOMAIN-CONTAINING PROTEIN"/>
    <property type="match status" value="1"/>
</dbReference>
<feature type="region of interest" description="Disordered" evidence="1">
    <location>
        <begin position="1"/>
        <end position="73"/>
    </location>
</feature>
<feature type="region of interest" description="Disordered" evidence="1">
    <location>
        <begin position="342"/>
        <end position="368"/>
    </location>
</feature>
<accession>B3N0F4</accession>
<reference evidence="3 4" key="1">
    <citation type="journal article" date="2007" name="Nature">
        <title>Evolution of genes and genomes on the Drosophila phylogeny.</title>
        <authorList>
            <consortium name="Drosophila 12 Genomes Consortium"/>
            <person name="Clark A.G."/>
            <person name="Eisen M.B."/>
            <person name="Smith D.R."/>
            <person name="Bergman C.M."/>
            <person name="Oliver B."/>
            <person name="Markow T.A."/>
            <person name="Kaufman T.C."/>
            <person name="Kellis M."/>
            <person name="Gelbart W."/>
            <person name="Iyer V.N."/>
            <person name="Pollard D.A."/>
            <person name="Sackton T.B."/>
            <person name="Larracuente A.M."/>
            <person name="Singh N.D."/>
            <person name="Abad J.P."/>
            <person name="Abt D.N."/>
            <person name="Adryan B."/>
            <person name="Aguade M."/>
            <person name="Akashi H."/>
            <person name="Anderson W.W."/>
            <person name="Aquadro C.F."/>
            <person name="Ardell D.H."/>
            <person name="Arguello R."/>
            <person name="Artieri C.G."/>
            <person name="Barbash D.A."/>
            <person name="Barker D."/>
            <person name="Barsanti P."/>
            <person name="Batterham P."/>
            <person name="Batzoglou S."/>
            <person name="Begun D."/>
            <person name="Bhutkar A."/>
            <person name="Blanco E."/>
            <person name="Bosak S.A."/>
            <person name="Bradley R.K."/>
            <person name="Brand A.D."/>
            <person name="Brent M.R."/>
            <person name="Brooks A.N."/>
            <person name="Brown R.H."/>
            <person name="Butlin R.K."/>
            <person name="Caggese C."/>
            <person name="Calvi B.R."/>
            <person name="Bernardo de Carvalho A."/>
            <person name="Caspi A."/>
            <person name="Castrezana S."/>
            <person name="Celniker S.E."/>
            <person name="Chang J.L."/>
            <person name="Chapple C."/>
            <person name="Chatterji S."/>
            <person name="Chinwalla A."/>
            <person name="Civetta A."/>
            <person name="Clifton S.W."/>
            <person name="Comeron J.M."/>
            <person name="Costello J.C."/>
            <person name="Coyne J.A."/>
            <person name="Daub J."/>
            <person name="David R.G."/>
            <person name="Delcher A.L."/>
            <person name="Delehaunty K."/>
            <person name="Do C.B."/>
            <person name="Ebling H."/>
            <person name="Edwards K."/>
            <person name="Eickbush T."/>
            <person name="Evans J.D."/>
            <person name="Filipski A."/>
            <person name="Findeiss S."/>
            <person name="Freyhult E."/>
            <person name="Fulton L."/>
            <person name="Fulton R."/>
            <person name="Garcia A.C."/>
            <person name="Gardiner A."/>
            <person name="Garfield D.A."/>
            <person name="Garvin B.E."/>
            <person name="Gibson G."/>
            <person name="Gilbert D."/>
            <person name="Gnerre S."/>
            <person name="Godfrey J."/>
            <person name="Good R."/>
            <person name="Gotea V."/>
            <person name="Gravely B."/>
            <person name="Greenberg A.J."/>
            <person name="Griffiths-Jones S."/>
            <person name="Gross S."/>
            <person name="Guigo R."/>
            <person name="Gustafson E.A."/>
            <person name="Haerty W."/>
            <person name="Hahn M.W."/>
            <person name="Halligan D.L."/>
            <person name="Halpern A.L."/>
            <person name="Halter G.M."/>
            <person name="Han M.V."/>
            <person name="Heger A."/>
            <person name="Hillier L."/>
            <person name="Hinrichs A.S."/>
            <person name="Holmes I."/>
            <person name="Hoskins R.A."/>
            <person name="Hubisz M.J."/>
            <person name="Hultmark D."/>
            <person name="Huntley M.A."/>
            <person name="Jaffe D.B."/>
            <person name="Jagadeeshan S."/>
            <person name="Jeck W.R."/>
            <person name="Johnson J."/>
            <person name="Jones C.D."/>
            <person name="Jordan W.C."/>
            <person name="Karpen G.H."/>
            <person name="Kataoka E."/>
            <person name="Keightley P.D."/>
            <person name="Kheradpour P."/>
            <person name="Kirkness E.F."/>
            <person name="Koerich L.B."/>
            <person name="Kristiansen K."/>
            <person name="Kudrna D."/>
            <person name="Kulathinal R.J."/>
            <person name="Kumar S."/>
            <person name="Kwok R."/>
            <person name="Lander E."/>
            <person name="Langley C.H."/>
            <person name="Lapoint R."/>
            <person name="Lazzaro B.P."/>
            <person name="Lee S.J."/>
            <person name="Levesque L."/>
            <person name="Li R."/>
            <person name="Lin C.F."/>
            <person name="Lin M.F."/>
            <person name="Lindblad-Toh K."/>
            <person name="Llopart A."/>
            <person name="Long M."/>
            <person name="Low L."/>
            <person name="Lozovsky E."/>
            <person name="Lu J."/>
            <person name="Luo M."/>
            <person name="Machado C.A."/>
            <person name="Makalowski W."/>
            <person name="Marzo M."/>
            <person name="Matsuda M."/>
            <person name="Matzkin L."/>
            <person name="McAllister B."/>
            <person name="McBride C.S."/>
            <person name="McKernan B."/>
            <person name="McKernan K."/>
            <person name="Mendez-Lago M."/>
            <person name="Minx P."/>
            <person name="Mollenhauer M.U."/>
            <person name="Montooth K."/>
            <person name="Mount S.M."/>
            <person name="Mu X."/>
            <person name="Myers E."/>
            <person name="Negre B."/>
            <person name="Newfeld S."/>
            <person name="Nielsen R."/>
            <person name="Noor M.A."/>
            <person name="O'Grady P."/>
            <person name="Pachter L."/>
            <person name="Papaceit M."/>
            <person name="Parisi M.J."/>
            <person name="Parisi M."/>
            <person name="Parts L."/>
            <person name="Pedersen J.S."/>
            <person name="Pesole G."/>
            <person name="Phillippy A.M."/>
            <person name="Ponting C.P."/>
            <person name="Pop M."/>
            <person name="Porcelli D."/>
            <person name="Powell J.R."/>
            <person name="Prohaska S."/>
            <person name="Pruitt K."/>
            <person name="Puig M."/>
            <person name="Quesneville H."/>
            <person name="Ram K.R."/>
            <person name="Rand D."/>
            <person name="Rasmussen M.D."/>
            <person name="Reed L.K."/>
            <person name="Reenan R."/>
            <person name="Reily A."/>
            <person name="Remington K.A."/>
            <person name="Rieger T.T."/>
            <person name="Ritchie M.G."/>
            <person name="Robin C."/>
            <person name="Rogers Y.H."/>
            <person name="Rohde C."/>
            <person name="Rozas J."/>
            <person name="Rubenfield M.J."/>
            <person name="Ruiz A."/>
            <person name="Russo S."/>
            <person name="Salzberg S.L."/>
            <person name="Sanchez-Gracia A."/>
            <person name="Saranga D.J."/>
            <person name="Sato H."/>
            <person name="Schaeffer S.W."/>
            <person name="Schatz M.C."/>
            <person name="Schlenke T."/>
            <person name="Schwartz R."/>
            <person name="Segarra C."/>
            <person name="Singh R.S."/>
            <person name="Sirot L."/>
            <person name="Sirota M."/>
            <person name="Sisneros N.B."/>
            <person name="Smith C.D."/>
            <person name="Smith T.F."/>
            <person name="Spieth J."/>
            <person name="Stage D.E."/>
            <person name="Stark A."/>
            <person name="Stephan W."/>
            <person name="Strausberg R.L."/>
            <person name="Strempel S."/>
            <person name="Sturgill D."/>
            <person name="Sutton G."/>
            <person name="Sutton G.G."/>
            <person name="Tao W."/>
            <person name="Teichmann S."/>
            <person name="Tobari Y.N."/>
            <person name="Tomimura Y."/>
            <person name="Tsolas J.M."/>
            <person name="Valente V.L."/>
            <person name="Venter E."/>
            <person name="Venter J.C."/>
            <person name="Vicario S."/>
            <person name="Vieira F.G."/>
            <person name="Vilella A.J."/>
            <person name="Villasante A."/>
            <person name="Walenz B."/>
            <person name="Wang J."/>
            <person name="Wasserman M."/>
            <person name="Watts T."/>
            <person name="Wilson D."/>
            <person name="Wilson R.K."/>
            <person name="Wing R.A."/>
            <person name="Wolfner M.F."/>
            <person name="Wong A."/>
            <person name="Wong G.K."/>
            <person name="Wu C.I."/>
            <person name="Wu G."/>
            <person name="Yamamoto D."/>
            <person name="Yang H.P."/>
            <person name="Yang S.P."/>
            <person name="Yorke J.A."/>
            <person name="Yoshida K."/>
            <person name="Zdobnov E."/>
            <person name="Zhang P."/>
            <person name="Zhang Y."/>
            <person name="Zimin A.V."/>
            <person name="Baldwin J."/>
            <person name="Abdouelleil A."/>
            <person name="Abdulkadir J."/>
            <person name="Abebe A."/>
            <person name="Abera B."/>
            <person name="Abreu J."/>
            <person name="Acer S.C."/>
            <person name="Aftuck L."/>
            <person name="Alexander A."/>
            <person name="An P."/>
            <person name="Anderson E."/>
            <person name="Anderson S."/>
            <person name="Arachi H."/>
            <person name="Azer M."/>
            <person name="Bachantsang P."/>
            <person name="Barry A."/>
            <person name="Bayul T."/>
            <person name="Berlin A."/>
            <person name="Bessette D."/>
            <person name="Bloom T."/>
            <person name="Blye J."/>
            <person name="Boguslavskiy L."/>
            <person name="Bonnet C."/>
            <person name="Boukhgalter B."/>
            <person name="Bourzgui I."/>
            <person name="Brown A."/>
            <person name="Cahill P."/>
            <person name="Channer S."/>
            <person name="Cheshatsang Y."/>
            <person name="Chuda L."/>
            <person name="Citroen M."/>
            <person name="Collymore A."/>
            <person name="Cooke P."/>
            <person name="Costello M."/>
            <person name="D'Aco K."/>
            <person name="Daza R."/>
            <person name="De Haan G."/>
            <person name="DeGray S."/>
            <person name="DeMaso C."/>
            <person name="Dhargay N."/>
            <person name="Dooley K."/>
            <person name="Dooley E."/>
            <person name="Doricent M."/>
            <person name="Dorje P."/>
            <person name="Dorjee K."/>
            <person name="Dupes A."/>
            <person name="Elong R."/>
            <person name="Falk J."/>
            <person name="Farina A."/>
            <person name="Faro S."/>
            <person name="Ferguson D."/>
            <person name="Fisher S."/>
            <person name="Foley C.D."/>
            <person name="Franke A."/>
            <person name="Friedrich D."/>
            <person name="Gadbois L."/>
            <person name="Gearin G."/>
            <person name="Gearin C.R."/>
            <person name="Giannoukos G."/>
            <person name="Goode T."/>
            <person name="Graham J."/>
            <person name="Grandbois E."/>
            <person name="Grewal S."/>
            <person name="Gyaltsen K."/>
            <person name="Hafez N."/>
            <person name="Hagos B."/>
            <person name="Hall J."/>
            <person name="Henson C."/>
            <person name="Hollinger A."/>
            <person name="Honan T."/>
            <person name="Huard M.D."/>
            <person name="Hughes L."/>
            <person name="Hurhula B."/>
            <person name="Husby M.E."/>
            <person name="Kamat A."/>
            <person name="Kanga B."/>
            <person name="Kashin S."/>
            <person name="Khazanovich D."/>
            <person name="Kisner P."/>
            <person name="Lance K."/>
            <person name="Lara M."/>
            <person name="Lee W."/>
            <person name="Lennon N."/>
            <person name="Letendre F."/>
            <person name="LeVine R."/>
            <person name="Lipovsky A."/>
            <person name="Liu X."/>
            <person name="Liu J."/>
            <person name="Liu S."/>
            <person name="Lokyitsang T."/>
            <person name="Lokyitsang Y."/>
            <person name="Lubonja R."/>
            <person name="Lui A."/>
            <person name="MacDonald P."/>
            <person name="Magnisalis V."/>
            <person name="Maru K."/>
            <person name="Matthews C."/>
            <person name="McCusker W."/>
            <person name="McDonough S."/>
            <person name="Mehta T."/>
            <person name="Meldrim J."/>
            <person name="Meneus L."/>
            <person name="Mihai O."/>
            <person name="Mihalev A."/>
            <person name="Mihova T."/>
            <person name="Mittelman R."/>
            <person name="Mlenga V."/>
            <person name="Montmayeur A."/>
            <person name="Mulrain L."/>
            <person name="Navidi A."/>
            <person name="Naylor J."/>
            <person name="Negash T."/>
            <person name="Nguyen T."/>
            <person name="Nguyen N."/>
            <person name="Nicol R."/>
            <person name="Norbu C."/>
            <person name="Norbu N."/>
            <person name="Novod N."/>
            <person name="O'Neill B."/>
            <person name="Osman S."/>
            <person name="Markiewicz E."/>
            <person name="Oyono O.L."/>
            <person name="Patti C."/>
            <person name="Phunkhang P."/>
            <person name="Pierre F."/>
            <person name="Priest M."/>
            <person name="Raghuraman S."/>
            <person name="Rege F."/>
            <person name="Reyes R."/>
            <person name="Rise C."/>
            <person name="Rogov P."/>
            <person name="Ross K."/>
            <person name="Ryan E."/>
            <person name="Settipalli S."/>
            <person name="Shea T."/>
            <person name="Sherpa N."/>
            <person name="Shi L."/>
            <person name="Shih D."/>
            <person name="Sparrow T."/>
            <person name="Spaulding J."/>
            <person name="Stalker J."/>
            <person name="Stange-Thomann N."/>
            <person name="Stavropoulos S."/>
            <person name="Stone C."/>
            <person name="Strader C."/>
            <person name="Tesfaye S."/>
            <person name="Thomson T."/>
            <person name="Thoulutsang Y."/>
            <person name="Thoulutsang D."/>
            <person name="Topham K."/>
            <person name="Topping I."/>
            <person name="Tsamla T."/>
            <person name="Vassiliev H."/>
            <person name="Vo A."/>
            <person name="Wangchuk T."/>
            <person name="Wangdi T."/>
            <person name="Weiand M."/>
            <person name="Wilkinson J."/>
            <person name="Wilson A."/>
            <person name="Yadav S."/>
            <person name="Young G."/>
            <person name="Yu Q."/>
            <person name="Zembek L."/>
            <person name="Zhong D."/>
            <person name="Zimmer A."/>
            <person name="Zwirko Z."/>
            <person name="Jaffe D.B."/>
            <person name="Alvarez P."/>
            <person name="Brockman W."/>
            <person name="Butler J."/>
            <person name="Chin C."/>
            <person name="Gnerre S."/>
            <person name="Grabherr M."/>
            <person name="Kleber M."/>
            <person name="Mauceli E."/>
            <person name="MacCallum I."/>
        </authorList>
    </citation>
    <scope>NUCLEOTIDE SEQUENCE [LARGE SCALE GENOMIC DNA]</scope>
    <source>
        <strain evidence="4">Tucson 14024-0371.13</strain>
    </source>
</reference>
<dbReference type="InterPro" id="IPR046906">
    <property type="entry name" value="Mab-21_HhH/H2TH-like"/>
</dbReference>
<feature type="compositionally biased region" description="Basic and acidic residues" evidence="1">
    <location>
        <begin position="27"/>
        <end position="44"/>
    </location>
</feature>
<dbReference type="HOGENOM" id="CLU_289728_0_0_1"/>
<dbReference type="Pfam" id="PF20266">
    <property type="entry name" value="Mab-21_C"/>
    <property type="match status" value="1"/>
</dbReference>
<name>B3N0F4_DROAN</name>
<dbReference type="KEGG" id="dan:6504402"/>
<gene>
    <name evidence="3" type="primary">Dana\GF21730</name>
    <name evidence="3" type="synonym">dana_GLEANR_5638</name>
    <name evidence="3" type="ORF">GF21730</name>
</gene>
<dbReference type="InterPro" id="IPR024810">
    <property type="entry name" value="MAB21L/cGLR"/>
</dbReference>
<dbReference type="eggNOG" id="KOG3963">
    <property type="taxonomic scope" value="Eukaryota"/>
</dbReference>
<dbReference type="FunCoup" id="B3N0F4">
    <property type="interactions" value="2"/>
</dbReference>
<dbReference type="PANTHER" id="PTHR10656">
    <property type="entry name" value="CELL FATE DETERMINING PROTEIN MAB21-RELATED"/>
    <property type="match status" value="1"/>
</dbReference>
<feature type="domain" description="Mab-21-like HhH/H2TH-like" evidence="2">
    <location>
        <begin position="532"/>
        <end position="625"/>
    </location>
</feature>
<evidence type="ECO:0000313" key="4">
    <source>
        <dbReference type="Proteomes" id="UP000007801"/>
    </source>
</evidence>
<dbReference type="OrthoDB" id="6112914at2759"/>
<dbReference type="GeneID" id="6504402"/>
<dbReference type="EMBL" id="CH902640">
    <property type="protein sequence ID" value="EDV38358.1"/>
    <property type="molecule type" value="Genomic_DNA"/>
</dbReference>
<dbReference type="OMA" id="RWMGYVR"/>
<dbReference type="PhylomeDB" id="B3N0F4"/>
<feature type="region of interest" description="Disordered" evidence="1">
    <location>
        <begin position="712"/>
        <end position="742"/>
    </location>
</feature>
<dbReference type="AlphaFoldDB" id="B3N0F4"/>
<feature type="compositionally biased region" description="Polar residues" evidence="1">
    <location>
        <begin position="1"/>
        <end position="18"/>
    </location>
</feature>
<evidence type="ECO:0000259" key="2">
    <source>
        <dbReference type="Pfam" id="PF20266"/>
    </source>
</evidence>
<organism evidence="3 4">
    <name type="scientific">Drosophila ananassae</name>
    <name type="common">Fruit fly</name>
    <dbReference type="NCBI Taxonomy" id="7217"/>
    <lineage>
        <taxon>Eukaryota</taxon>
        <taxon>Metazoa</taxon>
        <taxon>Ecdysozoa</taxon>
        <taxon>Arthropoda</taxon>
        <taxon>Hexapoda</taxon>
        <taxon>Insecta</taxon>
        <taxon>Pterygota</taxon>
        <taxon>Neoptera</taxon>
        <taxon>Endopterygota</taxon>
        <taxon>Diptera</taxon>
        <taxon>Brachycera</taxon>
        <taxon>Muscomorpha</taxon>
        <taxon>Ephydroidea</taxon>
        <taxon>Drosophilidae</taxon>
        <taxon>Drosophila</taxon>
        <taxon>Sophophora</taxon>
    </lineage>
</organism>